<dbReference type="InterPro" id="IPR017907">
    <property type="entry name" value="Znf_RING_CS"/>
</dbReference>
<sequence length="176" mass="19695">MTSRASKRKEWLEQETEQAILESTIDAVLSQASQGTPEMRKALLEMKELLKCSLCKCIYVDPVSLAACGHSFCRKCIENHNCDDAHCPECGLPVNMTKGSFEKVHATLQTVMDSFKIICTTLAQAEPEWWKYSDGDENTCPTDPVEIAKRIEDGDENENNDDGEEEIDLDAVQCSQ</sequence>
<dbReference type="InterPro" id="IPR013083">
    <property type="entry name" value="Znf_RING/FYVE/PHD"/>
</dbReference>
<name>A0A1Z5KGL1_FISSO</name>
<dbReference type="PROSITE" id="PS50089">
    <property type="entry name" value="ZF_RING_2"/>
    <property type="match status" value="1"/>
</dbReference>
<evidence type="ECO:0000256" key="1">
    <source>
        <dbReference type="ARBA" id="ARBA00022723"/>
    </source>
</evidence>
<feature type="domain" description="RING-type" evidence="6">
    <location>
        <begin position="52"/>
        <end position="90"/>
    </location>
</feature>
<protein>
    <recommendedName>
        <fullName evidence="6">RING-type domain-containing protein</fullName>
    </recommendedName>
</protein>
<comment type="caution">
    <text evidence="7">The sequence shown here is derived from an EMBL/GenBank/DDBJ whole genome shotgun (WGS) entry which is preliminary data.</text>
</comment>
<evidence type="ECO:0000256" key="5">
    <source>
        <dbReference type="SAM" id="MobiDB-lite"/>
    </source>
</evidence>
<keyword evidence="8" id="KW-1185">Reference proteome</keyword>
<evidence type="ECO:0000256" key="4">
    <source>
        <dbReference type="PROSITE-ProRule" id="PRU00175"/>
    </source>
</evidence>
<dbReference type="InParanoid" id="A0A1Z5KGL1"/>
<reference evidence="7 8" key="1">
    <citation type="journal article" date="2015" name="Plant Cell">
        <title>Oil accumulation by the oleaginous diatom Fistulifera solaris as revealed by the genome and transcriptome.</title>
        <authorList>
            <person name="Tanaka T."/>
            <person name="Maeda Y."/>
            <person name="Veluchamy A."/>
            <person name="Tanaka M."/>
            <person name="Abida H."/>
            <person name="Marechal E."/>
            <person name="Bowler C."/>
            <person name="Muto M."/>
            <person name="Sunaga Y."/>
            <person name="Tanaka M."/>
            <person name="Yoshino T."/>
            <person name="Taniguchi T."/>
            <person name="Fukuda Y."/>
            <person name="Nemoto M."/>
            <person name="Matsumoto M."/>
            <person name="Wong P.S."/>
            <person name="Aburatani S."/>
            <person name="Fujibuchi W."/>
        </authorList>
    </citation>
    <scope>NUCLEOTIDE SEQUENCE [LARGE SCALE GENOMIC DNA]</scope>
    <source>
        <strain evidence="7 8">JPCC DA0580</strain>
    </source>
</reference>
<keyword evidence="3" id="KW-0862">Zinc</keyword>
<dbReference type="GO" id="GO:0008270">
    <property type="term" value="F:zinc ion binding"/>
    <property type="evidence" value="ECO:0007669"/>
    <property type="project" value="UniProtKB-KW"/>
</dbReference>
<dbReference type="EMBL" id="BDSP01000223">
    <property type="protein sequence ID" value="GAX25347.1"/>
    <property type="molecule type" value="Genomic_DNA"/>
</dbReference>
<accession>A0A1Z5KGL1</accession>
<dbReference type="Gene3D" id="3.30.40.10">
    <property type="entry name" value="Zinc/RING finger domain, C3HC4 (zinc finger)"/>
    <property type="match status" value="1"/>
</dbReference>
<dbReference type="SUPFAM" id="SSF57850">
    <property type="entry name" value="RING/U-box"/>
    <property type="match status" value="1"/>
</dbReference>
<dbReference type="AlphaFoldDB" id="A0A1Z5KGL1"/>
<gene>
    <name evidence="7" type="ORF">FisN_5Lh440</name>
</gene>
<keyword evidence="1" id="KW-0479">Metal-binding</keyword>
<evidence type="ECO:0000256" key="3">
    <source>
        <dbReference type="ARBA" id="ARBA00022833"/>
    </source>
</evidence>
<keyword evidence="2 4" id="KW-0863">Zinc-finger</keyword>
<dbReference type="Pfam" id="PF00097">
    <property type="entry name" value="zf-C3HC4"/>
    <property type="match status" value="1"/>
</dbReference>
<proteinExistence type="predicted"/>
<dbReference type="Proteomes" id="UP000198406">
    <property type="component" value="Unassembled WGS sequence"/>
</dbReference>
<evidence type="ECO:0000259" key="6">
    <source>
        <dbReference type="PROSITE" id="PS50089"/>
    </source>
</evidence>
<evidence type="ECO:0000313" key="7">
    <source>
        <dbReference type="EMBL" id="GAX25347.1"/>
    </source>
</evidence>
<feature type="compositionally biased region" description="Acidic residues" evidence="5">
    <location>
        <begin position="153"/>
        <end position="169"/>
    </location>
</feature>
<organism evidence="7 8">
    <name type="scientific">Fistulifera solaris</name>
    <name type="common">Oleaginous diatom</name>
    <dbReference type="NCBI Taxonomy" id="1519565"/>
    <lineage>
        <taxon>Eukaryota</taxon>
        <taxon>Sar</taxon>
        <taxon>Stramenopiles</taxon>
        <taxon>Ochrophyta</taxon>
        <taxon>Bacillariophyta</taxon>
        <taxon>Bacillariophyceae</taxon>
        <taxon>Bacillariophycidae</taxon>
        <taxon>Naviculales</taxon>
        <taxon>Naviculaceae</taxon>
        <taxon>Fistulifera</taxon>
    </lineage>
</organism>
<evidence type="ECO:0000256" key="2">
    <source>
        <dbReference type="ARBA" id="ARBA00022771"/>
    </source>
</evidence>
<dbReference type="InterPro" id="IPR018957">
    <property type="entry name" value="Znf_C3HC4_RING-type"/>
</dbReference>
<dbReference type="InterPro" id="IPR001841">
    <property type="entry name" value="Znf_RING"/>
</dbReference>
<dbReference type="SMART" id="SM00184">
    <property type="entry name" value="RING"/>
    <property type="match status" value="1"/>
</dbReference>
<dbReference type="PROSITE" id="PS00518">
    <property type="entry name" value="ZF_RING_1"/>
    <property type="match status" value="1"/>
</dbReference>
<evidence type="ECO:0000313" key="8">
    <source>
        <dbReference type="Proteomes" id="UP000198406"/>
    </source>
</evidence>
<feature type="region of interest" description="Disordered" evidence="5">
    <location>
        <begin position="151"/>
        <end position="176"/>
    </location>
</feature>
<dbReference type="OrthoDB" id="654191at2759"/>